<proteinExistence type="inferred from homology"/>
<dbReference type="Proteomes" id="UP000092600">
    <property type="component" value="Unassembled WGS sequence"/>
</dbReference>
<dbReference type="PANTHER" id="PTHR47989">
    <property type="entry name" value="OS01G0750732 PROTEIN"/>
    <property type="match status" value="1"/>
</dbReference>
<dbReference type="PANTHER" id="PTHR47989:SF65">
    <property type="entry name" value="PROTEIN KINASE DOMAIN-CONTAINING PROTEIN"/>
    <property type="match status" value="1"/>
</dbReference>
<name>A0A199UZ54_ANACO</name>
<feature type="non-terminal residue" evidence="12">
    <location>
        <position position="290"/>
    </location>
</feature>
<dbReference type="STRING" id="4615.A0A199UZ54"/>
<feature type="binding site" evidence="9">
    <location>
        <position position="32"/>
    </location>
    <ligand>
        <name>ATP</name>
        <dbReference type="ChEBI" id="CHEBI:30616"/>
    </ligand>
</feature>
<evidence type="ECO:0000256" key="4">
    <source>
        <dbReference type="ARBA" id="ARBA00022679"/>
    </source>
</evidence>
<evidence type="ECO:0000256" key="3">
    <source>
        <dbReference type="ARBA" id="ARBA00022553"/>
    </source>
</evidence>
<sequence length="290" mass="32465">MKLSNKDILGSGGYGTVYRLMINDTTTFAVKKLNKGNCERDRGFERELNAMGDIKHRNIVPLHGYYIAPQFNLLIYELMPNGSLDTLLHGKSSKQETLDWATRYKIAVGAARGLSYLHHDCIPRIIHRDIKSSNILLDQNMEARVSDFGLATLMEANQSHVSTVVAGTFGYLAPEYFDTGKATTKGDVYSFGVVLLELLTGKRPTDESFIENGTKLVTWVTFPSIKLNAIIFISFSNQFLNVKEIVEGTREEHAIDDALECFPLEEVKKVFNVAEKCLESDPSKRATMAE</sequence>
<dbReference type="GO" id="GO:0016020">
    <property type="term" value="C:membrane"/>
    <property type="evidence" value="ECO:0007669"/>
    <property type="project" value="UniProtKB-SubCell"/>
</dbReference>
<dbReference type="InterPro" id="IPR011009">
    <property type="entry name" value="Kinase-like_dom_sf"/>
</dbReference>
<keyword evidence="4" id="KW-0808">Transferase</keyword>
<reference evidence="12 13" key="1">
    <citation type="journal article" date="2016" name="DNA Res.">
        <title>The draft genome of MD-2 pineapple using hybrid error correction of long reads.</title>
        <authorList>
            <person name="Redwan R.M."/>
            <person name="Saidin A."/>
            <person name="Kumar S.V."/>
        </authorList>
    </citation>
    <scope>NUCLEOTIDE SEQUENCE [LARGE SCALE GENOMIC DNA]</scope>
    <source>
        <strain evidence="13">cv. MD2</strain>
        <tissue evidence="12">Leaf</tissue>
    </source>
</reference>
<dbReference type="InterPro" id="IPR008271">
    <property type="entry name" value="Ser/Thr_kinase_AS"/>
</dbReference>
<dbReference type="FunFam" id="3.30.200.20:FF:000434">
    <property type="entry name" value="Receptor-like serine/threonine-protein kinase"/>
    <property type="match status" value="1"/>
</dbReference>
<dbReference type="Pfam" id="PF00069">
    <property type="entry name" value="Pkinase"/>
    <property type="match status" value="1"/>
</dbReference>
<comment type="similarity">
    <text evidence="10">Belongs to the protein kinase superfamily.</text>
</comment>
<gene>
    <name evidence="12" type="ORF">ACMD2_25053</name>
</gene>
<evidence type="ECO:0000313" key="13">
    <source>
        <dbReference type="Proteomes" id="UP000092600"/>
    </source>
</evidence>
<evidence type="ECO:0000256" key="9">
    <source>
        <dbReference type="PROSITE-ProRule" id="PRU10141"/>
    </source>
</evidence>
<dbReference type="Gene3D" id="3.30.200.20">
    <property type="entry name" value="Phosphorylase Kinase, domain 1"/>
    <property type="match status" value="1"/>
</dbReference>
<evidence type="ECO:0000256" key="8">
    <source>
        <dbReference type="ARBA" id="ARBA00023170"/>
    </source>
</evidence>
<evidence type="ECO:0000256" key="6">
    <source>
        <dbReference type="ARBA" id="ARBA00022777"/>
    </source>
</evidence>
<protein>
    <submittedName>
        <fullName evidence="12">Receptor-like serine/threonine-protein kinase</fullName>
    </submittedName>
</protein>
<evidence type="ECO:0000256" key="10">
    <source>
        <dbReference type="RuleBase" id="RU000304"/>
    </source>
</evidence>
<accession>A0A199UZ54</accession>
<comment type="caution">
    <text evidence="12">The sequence shown here is derived from an EMBL/GenBank/DDBJ whole genome shotgun (WGS) entry which is preliminary data.</text>
</comment>
<evidence type="ECO:0000256" key="5">
    <source>
        <dbReference type="ARBA" id="ARBA00022741"/>
    </source>
</evidence>
<evidence type="ECO:0000256" key="1">
    <source>
        <dbReference type="ARBA" id="ARBA00004167"/>
    </source>
</evidence>
<keyword evidence="2 10" id="KW-0723">Serine/threonine-protein kinase</keyword>
<dbReference type="SUPFAM" id="SSF56112">
    <property type="entry name" value="Protein kinase-like (PK-like)"/>
    <property type="match status" value="1"/>
</dbReference>
<evidence type="ECO:0000256" key="7">
    <source>
        <dbReference type="ARBA" id="ARBA00022840"/>
    </source>
</evidence>
<keyword evidence="7 9" id="KW-0067">ATP-binding</keyword>
<dbReference type="GO" id="GO:0005524">
    <property type="term" value="F:ATP binding"/>
    <property type="evidence" value="ECO:0007669"/>
    <property type="project" value="UniProtKB-UniRule"/>
</dbReference>
<dbReference type="InterPro" id="IPR000719">
    <property type="entry name" value="Prot_kinase_dom"/>
</dbReference>
<evidence type="ECO:0000313" key="12">
    <source>
        <dbReference type="EMBL" id="OAY70102.1"/>
    </source>
</evidence>
<evidence type="ECO:0000256" key="2">
    <source>
        <dbReference type="ARBA" id="ARBA00022527"/>
    </source>
</evidence>
<dbReference type="GO" id="GO:0004674">
    <property type="term" value="F:protein serine/threonine kinase activity"/>
    <property type="evidence" value="ECO:0007669"/>
    <property type="project" value="UniProtKB-KW"/>
</dbReference>
<keyword evidence="5 9" id="KW-0547">Nucleotide-binding</keyword>
<dbReference type="PROSITE" id="PS00108">
    <property type="entry name" value="PROTEIN_KINASE_ST"/>
    <property type="match status" value="1"/>
</dbReference>
<dbReference type="PROSITE" id="PS00107">
    <property type="entry name" value="PROTEIN_KINASE_ATP"/>
    <property type="match status" value="1"/>
</dbReference>
<dbReference type="Gene3D" id="1.10.510.10">
    <property type="entry name" value="Transferase(Phosphotransferase) domain 1"/>
    <property type="match status" value="1"/>
</dbReference>
<dbReference type="AlphaFoldDB" id="A0A199UZ54"/>
<evidence type="ECO:0000259" key="11">
    <source>
        <dbReference type="PROSITE" id="PS50011"/>
    </source>
</evidence>
<comment type="subcellular location">
    <subcellularLocation>
        <location evidence="1">Membrane</location>
        <topology evidence="1">Single-pass membrane protein</topology>
    </subcellularLocation>
</comment>
<dbReference type="PROSITE" id="PS50011">
    <property type="entry name" value="PROTEIN_KINASE_DOM"/>
    <property type="match status" value="1"/>
</dbReference>
<dbReference type="FunFam" id="1.10.510.10:FF:000146">
    <property type="entry name" value="LRR receptor-like serine/threonine-protein kinase IOS1"/>
    <property type="match status" value="1"/>
</dbReference>
<keyword evidence="6 12" id="KW-0418">Kinase</keyword>
<feature type="domain" description="Protein kinase" evidence="11">
    <location>
        <begin position="3"/>
        <end position="290"/>
    </location>
</feature>
<keyword evidence="8 12" id="KW-0675">Receptor</keyword>
<dbReference type="EMBL" id="LSRQ01004070">
    <property type="protein sequence ID" value="OAY70102.1"/>
    <property type="molecule type" value="Genomic_DNA"/>
</dbReference>
<dbReference type="SMART" id="SM00220">
    <property type="entry name" value="S_TKc"/>
    <property type="match status" value="1"/>
</dbReference>
<organism evidence="12 13">
    <name type="scientific">Ananas comosus</name>
    <name type="common">Pineapple</name>
    <name type="synonym">Ananas ananas</name>
    <dbReference type="NCBI Taxonomy" id="4615"/>
    <lineage>
        <taxon>Eukaryota</taxon>
        <taxon>Viridiplantae</taxon>
        <taxon>Streptophyta</taxon>
        <taxon>Embryophyta</taxon>
        <taxon>Tracheophyta</taxon>
        <taxon>Spermatophyta</taxon>
        <taxon>Magnoliopsida</taxon>
        <taxon>Liliopsida</taxon>
        <taxon>Poales</taxon>
        <taxon>Bromeliaceae</taxon>
        <taxon>Bromelioideae</taxon>
        <taxon>Ananas</taxon>
    </lineage>
</organism>
<dbReference type="InterPro" id="IPR017441">
    <property type="entry name" value="Protein_kinase_ATP_BS"/>
</dbReference>
<keyword evidence="3" id="KW-0597">Phosphoprotein</keyword>